<comment type="caution">
    <text evidence="1">The sequence shown here is derived from an EMBL/GenBank/DDBJ whole genome shotgun (WGS) entry which is preliminary data.</text>
</comment>
<reference evidence="1 2" key="1">
    <citation type="submission" date="2023-07" db="EMBL/GenBank/DDBJ databases">
        <title>Genomic Encyclopedia of Type Strains, Phase IV (KMG-IV): sequencing the most valuable type-strain genomes for metagenomic binning, comparative biology and taxonomic classification.</title>
        <authorList>
            <person name="Goeker M."/>
        </authorList>
    </citation>
    <scope>NUCLEOTIDE SEQUENCE [LARGE SCALE GENOMIC DNA]</scope>
    <source>
        <strain evidence="1 2">NIO-1023</strain>
    </source>
</reference>
<keyword evidence="2" id="KW-1185">Reference proteome</keyword>
<proteinExistence type="predicted"/>
<dbReference type="RefSeq" id="WP_229829514.1">
    <property type="nucleotide sequence ID" value="NZ_JAURUR010000017.1"/>
</dbReference>
<organism evidence="1 2">
    <name type="scientific">Deinococcus enclensis</name>
    <dbReference type="NCBI Taxonomy" id="1049582"/>
    <lineage>
        <taxon>Bacteria</taxon>
        <taxon>Thermotogati</taxon>
        <taxon>Deinococcota</taxon>
        <taxon>Deinococci</taxon>
        <taxon>Deinococcales</taxon>
        <taxon>Deinococcaceae</taxon>
        <taxon>Deinococcus</taxon>
    </lineage>
</organism>
<name>A0ABT9MHB7_9DEIO</name>
<gene>
    <name evidence="1" type="ORF">QO006_003431</name>
</gene>
<accession>A0ABT9MHB7</accession>
<dbReference type="EMBL" id="JAURUR010000017">
    <property type="protein sequence ID" value="MDP9765973.1"/>
    <property type="molecule type" value="Genomic_DNA"/>
</dbReference>
<evidence type="ECO:0000313" key="1">
    <source>
        <dbReference type="EMBL" id="MDP9765973.1"/>
    </source>
</evidence>
<dbReference type="Proteomes" id="UP001232163">
    <property type="component" value="Unassembled WGS sequence"/>
</dbReference>
<sequence>MNLDDRRFDDILEEARRLIPQFCPEWTDHNASDPGMAIIEVFAWMTDLLLYRVNQIPDKLLVTFLDMIGVQLSPPRAASAPVTFYLSAPQDVPLALSQGTEVATIRTEINEAIVFTTEREGVIHPPVVSGLFTANTLAQPQAGTGEDVRPEGLVSQVQQHELARLGLPGHKFPVFQPEPQAGDAFFIQFAGDLSDHVLALTFEVELAGGAGVNPQFPPYVWEAWQGGVGRWAPCDIEYDGTHAFNMSGELILRVPTMREGTFFEQGGYWLRCRLTSEQMYNGYKVSPDVESLKVDARGITLPARHATVVHGEVLGQSDGLPGQRFTLLNSPVLNLDPDADVIECVLPEGVVQEYRPVSDFSESTPNDRHFMLDNLAAAVSFGPAVLQTDGSMYRFGAIPPQDAVLRMRRYQFGGGTVGNVPARSLVVLKSSIPYVARVTNHVAAAGGRNAQTLDDAILRVPQVLRTRTRAVTADDYEYLAAHVDGVARAKCITPNMATPGQTYPGQIRSLSVPPGQVTLALLPQVSTDDLIALDDVVIDPLSPLSGRIAPERLTLSAELRAAVQDELDPRRPVGTTLDLRAPQYVWVSVTATIRAYSGAARPVREDVRRRALRALYAYLNPFTGGPDGTGWPFGRALSVSELYGLLRGVPGVEVAEDVQIVLTEPGQPDQREHIVGSLPLPPQAIIVSDVHHVRVDH</sequence>
<dbReference type="InterPro" id="IPR011749">
    <property type="entry name" value="CHP02243"/>
</dbReference>
<evidence type="ECO:0000313" key="2">
    <source>
        <dbReference type="Proteomes" id="UP001232163"/>
    </source>
</evidence>
<dbReference type="NCBIfam" id="TIGR02243">
    <property type="entry name" value="putative baseplate assembly protein"/>
    <property type="match status" value="1"/>
</dbReference>
<protein>
    <submittedName>
        <fullName evidence="1">Phage baseplate assembly protein</fullName>
    </submittedName>
</protein>